<gene>
    <name evidence="2" type="ORF">POSPLADRAFT_1141298</name>
</gene>
<dbReference type="SUPFAM" id="SSF69322">
    <property type="entry name" value="Tricorn protease domain 2"/>
    <property type="match status" value="1"/>
</dbReference>
<reference evidence="2 3" key="1">
    <citation type="submission" date="2017-04" db="EMBL/GenBank/DDBJ databases">
        <title>Genome Sequence of the Model Brown-Rot Fungus Postia placenta SB12.</title>
        <authorList>
            <consortium name="DOE Joint Genome Institute"/>
            <person name="Gaskell J."/>
            <person name="Kersten P."/>
            <person name="Larrondo L.F."/>
            <person name="Canessa P."/>
            <person name="Martinez D."/>
            <person name="Hibbett D."/>
            <person name="Schmoll M."/>
            <person name="Kubicek C.P."/>
            <person name="Martinez A.T."/>
            <person name="Yadav J."/>
            <person name="Master E."/>
            <person name="Magnuson J.K."/>
            <person name="James T."/>
            <person name="Yaver D."/>
            <person name="Berka R."/>
            <person name="Labutti K."/>
            <person name="Lipzen A."/>
            <person name="Aerts A."/>
            <person name="Barry K."/>
            <person name="Henrissat B."/>
            <person name="Blanchette R."/>
            <person name="Grigoriev I."/>
            <person name="Cullen D."/>
        </authorList>
    </citation>
    <scope>NUCLEOTIDE SEQUENCE [LARGE SCALE GENOMIC DNA]</scope>
    <source>
        <strain evidence="2 3">MAD-698-R-SB12</strain>
    </source>
</reference>
<protein>
    <submittedName>
        <fullName evidence="2">Uncharacterized protein</fullName>
    </submittedName>
</protein>
<dbReference type="Proteomes" id="UP000194127">
    <property type="component" value="Unassembled WGS sequence"/>
</dbReference>
<keyword evidence="1" id="KW-1133">Transmembrane helix</keyword>
<proteinExistence type="predicted"/>
<keyword evidence="1" id="KW-0472">Membrane</keyword>
<dbReference type="RefSeq" id="XP_024339892.1">
    <property type="nucleotide sequence ID" value="XM_024485284.1"/>
</dbReference>
<accession>A0A1X6N3C8</accession>
<dbReference type="AlphaFoldDB" id="A0A1X6N3C8"/>
<sequence>MEELKKLNNRLRSPLATILDITCLYTLLGRGNLRTRYSLHKLAVNNYLKFSKNSNFGTAIFNAYQDLQADANTVQTWTVENTRFSQSVTPKYIDSFLLPSGGDYVAVVASDSNVYTLDTDQRYPTWTLIKNTVNVAPLAVTPFYTSDGVLQIAALMSDSRVFLINPTTGTWTADGAVHVASQSVTDFKVSQIFAGIQARAKWGYLLSGKLFLDSTFESGVATVTSNGQFSAIRTIAKGTYSSLAYVAVESSIAQPLIFAINEVQQPTYFQADGTGKFNKVLPFGTTVKYTKMDAVRRTGLDADNVFLEWIEIIAQDVSGNLWHVGSTPVEAESGPDSLPSTSISALPNGDYAVQKWTDPLIISAAPVLGFAFSNSGDGYRYLVMITSGGLGQSVDADVDVQTAQTSVLSTLVQDPATTDWTATQVTSTSVDLPDAEKQAVWYVEVAVTDSNRIQMPGLTAVVNAVEYAEIDINGITTSVDAVRSYTTVTNAQGKVCFTATANDDLSCPTFTLWVEGMEAEHRVDIQATGDLETKFANITIEGLKEAKDQTTGASLFASLPEPVLTDMASALNNSMESFSSKQVELGNEVLGSISRRYIHPRTRSGIARTRKRHERSLGHIHGNSGRAFHLKLRPTLSVENLSQEEAQRRIDEKLATLPGFLSSWGAIFRAAKTAIVNIVDVVVTGIKNAAKAVITFIKDGVGKLGCKSEYVWQGIASFVQQGFDLVKSVFDAVKCTFQKLFNWLAFLLNWDDIKNTAAGFRQKMLTFVENAKDCFRNRIPPLVDVFFAHVKDWLSAHFDSVIEQMNGVAIGTYDNDNDITETGYSVSSFIENLPSTATWLLNKIFNAPGGDMGNSLPNLDPLISVWQAFSNAVAASDISDDLKNAMISVTTFLKSLTTRGLIDGKTIGDLLAVFKNALILLIDVAHILTDAFLALASGVLNFIVAIFDMPIRIPILSKIFDALGWKSLTLWEIVFVPLSIPFTIAYKAIAGVAPFKATSIEEQYHLQVAAGAPDGTTLALGLLRRLWAAPDIFLDVLAINSYGKANLIDFGGDALKRVTNGFGLGMPILFVALNPFPTVWTGGTDADKRAVAAWVLQAAPVLYTGAIMASERMLKGPRNAQAPPFWRPIVLSVLGLFEWASPIWHCYNMYHGLEPNNDSTRAHLAGEFLSPVSNIAKFLAITKNPIGPVAIILYICDGASDVGSGDAYTISYIIASKTEDAQDVPQRLALRD</sequence>
<dbReference type="OrthoDB" id="2781857at2759"/>
<name>A0A1X6N3C8_9APHY</name>
<evidence type="ECO:0000313" key="3">
    <source>
        <dbReference type="Proteomes" id="UP000194127"/>
    </source>
</evidence>
<keyword evidence="3" id="KW-1185">Reference proteome</keyword>
<evidence type="ECO:0000256" key="1">
    <source>
        <dbReference type="SAM" id="Phobius"/>
    </source>
</evidence>
<dbReference type="EMBL" id="KZ110596">
    <property type="protein sequence ID" value="OSX63098.1"/>
    <property type="molecule type" value="Genomic_DNA"/>
</dbReference>
<evidence type="ECO:0000313" key="2">
    <source>
        <dbReference type="EMBL" id="OSX63098.1"/>
    </source>
</evidence>
<organism evidence="2 3">
    <name type="scientific">Postia placenta MAD-698-R-SB12</name>
    <dbReference type="NCBI Taxonomy" id="670580"/>
    <lineage>
        <taxon>Eukaryota</taxon>
        <taxon>Fungi</taxon>
        <taxon>Dikarya</taxon>
        <taxon>Basidiomycota</taxon>
        <taxon>Agaricomycotina</taxon>
        <taxon>Agaricomycetes</taxon>
        <taxon>Polyporales</taxon>
        <taxon>Adustoporiaceae</taxon>
        <taxon>Rhodonia</taxon>
    </lineage>
</organism>
<feature type="transmembrane region" description="Helical" evidence="1">
    <location>
        <begin position="924"/>
        <end position="947"/>
    </location>
</feature>
<dbReference type="GeneID" id="36330233"/>
<keyword evidence="1" id="KW-0812">Transmembrane</keyword>
<feature type="transmembrane region" description="Helical" evidence="1">
    <location>
        <begin position="968"/>
        <end position="989"/>
    </location>
</feature>
<dbReference type="STRING" id="670580.A0A1X6N3C8"/>